<gene>
    <name evidence="1" type="ORF">O0931_04885</name>
</gene>
<sequence>MLRKGTITSLEEDGSGIITDENEQEICFKLEKSMLENLTGTPVSFEIELTDEGLIAVDVQLNIKCIL</sequence>
<name>A0ABT4KUM9_9SPHI</name>
<evidence type="ECO:0000313" key="1">
    <source>
        <dbReference type="EMBL" id="MCZ4222626.1"/>
    </source>
</evidence>
<accession>A0ABT4KUM9</accession>
<evidence type="ECO:0000313" key="2">
    <source>
        <dbReference type="Proteomes" id="UP001144341"/>
    </source>
</evidence>
<evidence type="ECO:0008006" key="3">
    <source>
        <dbReference type="Google" id="ProtNLM"/>
    </source>
</evidence>
<organism evidence="1 2">
    <name type="scientific">Pedobacter rhodius</name>
    <dbReference type="NCBI Taxonomy" id="3004098"/>
    <lineage>
        <taxon>Bacteria</taxon>
        <taxon>Pseudomonadati</taxon>
        <taxon>Bacteroidota</taxon>
        <taxon>Sphingobacteriia</taxon>
        <taxon>Sphingobacteriales</taxon>
        <taxon>Sphingobacteriaceae</taxon>
        <taxon>Pedobacter</taxon>
    </lineage>
</organism>
<protein>
    <recommendedName>
        <fullName evidence="3">CSD domain-containing protein</fullName>
    </recommendedName>
</protein>
<proteinExistence type="predicted"/>
<reference evidence="1" key="1">
    <citation type="submission" date="2022-12" db="EMBL/GenBank/DDBJ databases">
        <title>Genome sequence of SJ11.</title>
        <authorList>
            <person name="Woo H."/>
        </authorList>
    </citation>
    <scope>NUCLEOTIDE SEQUENCE</scope>
    <source>
        <strain evidence="1">SJ11</strain>
    </source>
</reference>
<dbReference type="Proteomes" id="UP001144341">
    <property type="component" value="Unassembled WGS sequence"/>
</dbReference>
<comment type="caution">
    <text evidence="1">The sequence shown here is derived from an EMBL/GenBank/DDBJ whole genome shotgun (WGS) entry which is preliminary data.</text>
</comment>
<keyword evidence="2" id="KW-1185">Reference proteome</keyword>
<dbReference type="EMBL" id="JAPWGL010000001">
    <property type="protein sequence ID" value="MCZ4222626.1"/>
    <property type="molecule type" value="Genomic_DNA"/>
</dbReference>
<dbReference type="RefSeq" id="WP_269414426.1">
    <property type="nucleotide sequence ID" value="NZ_JAPWGL010000001.1"/>
</dbReference>